<evidence type="ECO:0000313" key="3">
    <source>
        <dbReference type="Proteomes" id="UP000237819"/>
    </source>
</evidence>
<feature type="domain" description="RNA ligase" evidence="1">
    <location>
        <begin position="44"/>
        <end position="242"/>
    </location>
</feature>
<name>A0A2S8GIC4_9BACT</name>
<protein>
    <recommendedName>
        <fullName evidence="1">RNA ligase domain-containing protein</fullName>
    </recommendedName>
</protein>
<reference evidence="2 3" key="1">
    <citation type="submission" date="2018-02" db="EMBL/GenBank/DDBJ databases">
        <title>Comparative genomes isolates from brazilian mangrove.</title>
        <authorList>
            <person name="Araujo J.E."/>
            <person name="Taketani R.G."/>
            <person name="Silva M.C.P."/>
            <person name="Loureco M.V."/>
            <person name="Andreote F.D."/>
        </authorList>
    </citation>
    <scope>NUCLEOTIDE SEQUENCE [LARGE SCALE GENOMIC DNA]</scope>
    <source>
        <strain evidence="2 3">Nap-Phe MGV</strain>
    </source>
</reference>
<dbReference type="Proteomes" id="UP000237819">
    <property type="component" value="Unassembled WGS sequence"/>
</dbReference>
<dbReference type="Pfam" id="PF09414">
    <property type="entry name" value="RNA_ligase"/>
    <property type="match status" value="1"/>
</dbReference>
<evidence type="ECO:0000259" key="1">
    <source>
        <dbReference type="Pfam" id="PF09414"/>
    </source>
</evidence>
<dbReference type="EMBL" id="PUHZ01000020">
    <property type="protein sequence ID" value="PQO44199.1"/>
    <property type="molecule type" value="Genomic_DNA"/>
</dbReference>
<comment type="caution">
    <text evidence="2">The sequence shown here is derived from an EMBL/GenBank/DDBJ whole genome shotgun (WGS) entry which is preliminary data.</text>
</comment>
<dbReference type="AlphaFoldDB" id="A0A2S8GIC4"/>
<dbReference type="SUPFAM" id="SSF56091">
    <property type="entry name" value="DNA ligase/mRNA capping enzyme, catalytic domain"/>
    <property type="match status" value="1"/>
</dbReference>
<dbReference type="OrthoDB" id="5493578at2"/>
<organism evidence="2 3">
    <name type="scientific">Blastopirellula marina</name>
    <dbReference type="NCBI Taxonomy" id="124"/>
    <lineage>
        <taxon>Bacteria</taxon>
        <taxon>Pseudomonadati</taxon>
        <taxon>Planctomycetota</taxon>
        <taxon>Planctomycetia</taxon>
        <taxon>Pirellulales</taxon>
        <taxon>Pirellulaceae</taxon>
        <taxon>Blastopirellula</taxon>
    </lineage>
</organism>
<gene>
    <name evidence="2" type="ORF">C5Y93_19690</name>
</gene>
<dbReference type="RefSeq" id="WP_105337168.1">
    <property type="nucleotide sequence ID" value="NZ_PUHZ01000020.1"/>
</dbReference>
<proteinExistence type="predicted"/>
<accession>A0A2S8GIC4</accession>
<dbReference type="InterPro" id="IPR021122">
    <property type="entry name" value="RNA_ligase_dom_REL/Rnl2"/>
</dbReference>
<dbReference type="Gene3D" id="3.30.470.30">
    <property type="entry name" value="DNA ligase/mRNA capping enzyme"/>
    <property type="match status" value="1"/>
</dbReference>
<evidence type="ECO:0000313" key="2">
    <source>
        <dbReference type="EMBL" id="PQO44199.1"/>
    </source>
</evidence>
<sequence>MKATRDHDLRKLNSLTKYPSIPTYHVLGERGVLTDAVNPIDGDRLIVTEKVDGTNSRIMLMPDGCYLIGSREELLHAQGDLVFNPAQGIVEALRATADKIAAAFRTPEETVTTVYLETYGGKTTAAAKEYTSRREYGYRVFDVSRVSLDRVEMELDAISLWRESGGQDYLDEEELAALVEQLGLQLTPRVSVVEDLPLEVTATHDWLQRQLATSQVKLDPAAGGRPEGVVVRTSDRRQIVKIRYEDYERTAKRAAKAKAR</sequence>